<evidence type="ECO:0000259" key="9">
    <source>
        <dbReference type="PROSITE" id="PS50280"/>
    </source>
</evidence>
<dbReference type="Pfam" id="PF00856">
    <property type="entry name" value="SET"/>
    <property type="match status" value="1"/>
</dbReference>
<accession>A0A5N6KWS8</accession>
<evidence type="ECO:0000259" key="11">
    <source>
        <dbReference type="PROSITE" id="PS51215"/>
    </source>
</evidence>
<feature type="compositionally biased region" description="Basic and acidic residues" evidence="8">
    <location>
        <begin position="32"/>
        <end position="44"/>
    </location>
</feature>
<dbReference type="Proteomes" id="UP000327013">
    <property type="component" value="Unassembled WGS sequence"/>
</dbReference>
<dbReference type="EMBL" id="VIBQ01000016">
    <property type="protein sequence ID" value="KAB8356326.1"/>
    <property type="molecule type" value="Genomic_DNA"/>
</dbReference>
<dbReference type="SUPFAM" id="SSF82199">
    <property type="entry name" value="SET domain"/>
    <property type="match status" value="1"/>
</dbReference>
<keyword evidence="4" id="KW-0489">Methyltransferase</keyword>
<dbReference type="Gene3D" id="2.170.270.10">
    <property type="entry name" value="SET domain"/>
    <property type="match status" value="1"/>
</dbReference>
<dbReference type="GO" id="GO:0005634">
    <property type="term" value="C:nucleus"/>
    <property type="evidence" value="ECO:0007669"/>
    <property type="project" value="UniProtKB-SubCell"/>
</dbReference>
<dbReference type="InterPro" id="IPR003616">
    <property type="entry name" value="Post-SET_dom"/>
</dbReference>
<dbReference type="GO" id="GO:0005694">
    <property type="term" value="C:chromosome"/>
    <property type="evidence" value="ECO:0007669"/>
    <property type="project" value="UniProtKB-SubCell"/>
</dbReference>
<dbReference type="PANTHER" id="PTHR22884">
    <property type="entry name" value="SET DOMAIN PROTEINS"/>
    <property type="match status" value="1"/>
</dbReference>
<dbReference type="InterPro" id="IPR001214">
    <property type="entry name" value="SET_dom"/>
</dbReference>
<evidence type="ECO:0000256" key="3">
    <source>
        <dbReference type="ARBA" id="ARBA00022454"/>
    </source>
</evidence>
<feature type="compositionally biased region" description="Low complexity" evidence="8">
    <location>
        <begin position="658"/>
        <end position="676"/>
    </location>
</feature>
<dbReference type="GO" id="GO:0032259">
    <property type="term" value="P:methylation"/>
    <property type="evidence" value="ECO:0007669"/>
    <property type="project" value="UniProtKB-KW"/>
</dbReference>
<comment type="caution">
    <text evidence="12">The sequence shown here is derived from an EMBL/GenBank/DDBJ whole genome shotgun (WGS) entry which is preliminary data.</text>
</comment>
<keyword evidence="5" id="KW-0808">Transferase</keyword>
<organism evidence="12 13">
    <name type="scientific">Carpinus fangiana</name>
    <dbReference type="NCBI Taxonomy" id="176857"/>
    <lineage>
        <taxon>Eukaryota</taxon>
        <taxon>Viridiplantae</taxon>
        <taxon>Streptophyta</taxon>
        <taxon>Embryophyta</taxon>
        <taxon>Tracheophyta</taxon>
        <taxon>Spermatophyta</taxon>
        <taxon>Magnoliopsida</taxon>
        <taxon>eudicotyledons</taxon>
        <taxon>Gunneridae</taxon>
        <taxon>Pentapetalae</taxon>
        <taxon>rosids</taxon>
        <taxon>fabids</taxon>
        <taxon>Fagales</taxon>
        <taxon>Betulaceae</taxon>
        <taxon>Carpinus</taxon>
    </lineage>
</organism>
<feature type="compositionally biased region" description="Low complexity" evidence="8">
    <location>
        <begin position="1"/>
        <end position="26"/>
    </location>
</feature>
<evidence type="ECO:0000256" key="4">
    <source>
        <dbReference type="ARBA" id="ARBA00022603"/>
    </source>
</evidence>
<dbReference type="GO" id="GO:0042054">
    <property type="term" value="F:histone methyltransferase activity"/>
    <property type="evidence" value="ECO:0007669"/>
    <property type="project" value="InterPro"/>
</dbReference>
<feature type="compositionally biased region" description="Polar residues" evidence="8">
    <location>
        <begin position="200"/>
        <end position="214"/>
    </location>
</feature>
<comment type="subcellular location">
    <subcellularLocation>
        <location evidence="2">Chromosome</location>
    </subcellularLocation>
    <subcellularLocation>
        <location evidence="1">Nucleus</location>
    </subcellularLocation>
</comment>
<dbReference type="PROSITE" id="PS51215">
    <property type="entry name" value="AWS"/>
    <property type="match status" value="1"/>
</dbReference>
<feature type="domain" description="SET" evidence="9">
    <location>
        <begin position="425"/>
        <end position="541"/>
    </location>
</feature>
<proteinExistence type="predicted"/>
<dbReference type="InterPro" id="IPR046341">
    <property type="entry name" value="SET_dom_sf"/>
</dbReference>
<name>A0A5N6KWS8_9ROSI</name>
<keyword evidence="6" id="KW-0949">S-adenosyl-L-methionine</keyword>
<evidence type="ECO:0000256" key="6">
    <source>
        <dbReference type="ARBA" id="ARBA00022691"/>
    </source>
</evidence>
<feature type="compositionally biased region" description="Low complexity" evidence="8">
    <location>
        <begin position="597"/>
        <end position="609"/>
    </location>
</feature>
<dbReference type="OrthoDB" id="2422440at2759"/>
<reference evidence="12 13" key="1">
    <citation type="submission" date="2019-06" db="EMBL/GenBank/DDBJ databases">
        <title>A chromosomal-level reference genome of Carpinus fangiana (Coryloideae, Betulaceae).</title>
        <authorList>
            <person name="Yang X."/>
            <person name="Wang Z."/>
            <person name="Zhang L."/>
            <person name="Hao G."/>
            <person name="Liu J."/>
            <person name="Yang Y."/>
        </authorList>
    </citation>
    <scope>NUCLEOTIDE SEQUENCE [LARGE SCALE GENOMIC DNA]</scope>
    <source>
        <strain evidence="12">Cfa_2016G</strain>
        <tissue evidence="12">Leaf</tissue>
    </source>
</reference>
<evidence type="ECO:0000256" key="7">
    <source>
        <dbReference type="ARBA" id="ARBA00023242"/>
    </source>
</evidence>
<feature type="domain" description="AWS" evidence="11">
    <location>
        <begin position="367"/>
        <end position="414"/>
    </location>
</feature>
<feature type="compositionally biased region" description="Basic residues" evidence="8">
    <location>
        <begin position="632"/>
        <end position="641"/>
    </location>
</feature>
<evidence type="ECO:0000256" key="5">
    <source>
        <dbReference type="ARBA" id="ARBA00022679"/>
    </source>
</evidence>
<gene>
    <name evidence="12" type="ORF">FH972_023910</name>
</gene>
<dbReference type="FunFam" id="2.170.270.10:FF:000037">
    <property type="entry name" value="Histone-lysine N-methyltransferase"/>
    <property type="match status" value="1"/>
</dbReference>
<feature type="compositionally biased region" description="Basic residues" evidence="8">
    <location>
        <begin position="740"/>
        <end position="749"/>
    </location>
</feature>
<evidence type="ECO:0000259" key="10">
    <source>
        <dbReference type="PROSITE" id="PS50868"/>
    </source>
</evidence>
<keyword evidence="3" id="KW-0158">Chromosome</keyword>
<dbReference type="PROSITE" id="PS50868">
    <property type="entry name" value="POST_SET"/>
    <property type="match status" value="1"/>
</dbReference>
<dbReference type="AlphaFoldDB" id="A0A5N6KWS8"/>
<feature type="compositionally biased region" description="Low complexity" evidence="8">
    <location>
        <begin position="57"/>
        <end position="68"/>
    </location>
</feature>
<feature type="region of interest" description="Disordered" evidence="8">
    <location>
        <begin position="589"/>
        <end position="678"/>
    </location>
</feature>
<dbReference type="InterPro" id="IPR006560">
    <property type="entry name" value="AWS_dom"/>
</dbReference>
<feature type="region of interest" description="Disordered" evidence="8">
    <location>
        <begin position="200"/>
        <end position="243"/>
    </location>
</feature>
<keyword evidence="7" id="KW-0539">Nucleus</keyword>
<sequence length="1254" mass="137781">MDRLVSLSSRSSIPFSSSLSSAKSSSTFVDSKAVDIEGENRDLSELQQSPLHTRTRPPAVVPSAIVSPREALSTRKQAPALAADSRGLGKVTDSTYFRHSTSKPGGSRSVSGDTLVEPSAARNYNASEENSKKLLDDSVAALDIGWTLFEESEDYTPQNNKDRKRQSRRLGMVVETMASTLGKRTRAAYESTKEVIGNSVASLTGDNNSGNNNKRASLRRRSAAVVDPNDENDQPPQKKRRSAVASLFAFAEDKVEAAPPPKPQALKKKNKRWLTRGLYAGQKQDFEVARIKNKGKDSSDASAPKRNPYLPMPMFGFLDRERDFKLPYDIFNALPKGQPKPDEWKKTRSNQFVGDSKEVWKHMNSKMEDSKCLCQHETGCDDDCINRCMYYECDENNCAVGPAYCNNRQFADLKERVKKGSKYDIGVEVQKYQNKGFGVRACRTFEPHQIIVEYSGEIITQEECEDRMHTVYKNKSDYYLMTFDQNMIIDATRGSIARFVNHSCAPNCAMVKWTVHNKPRMALFALDQGIMTGDELTYDYNFDPFSMKNVQACHCGAAECRGFLGPRPSKTKDTALSIATATVNGVKRKMSELVGGKTKSPSQSPTKKTGYVRGPYKKRRVSEPAPALSRKQSAKGGRKVQRTVSSASDKTLVDKENTTPSTKSGRSSSGSGTPAGDFVVRRTAVSVKREAPSASAKGLQQTQLESWLSMPGAATIKRAVSKTLGSKAKGDKRAGQIEKQKKKKQKKQRMSMPAKLPAPQVLKAKAEEEDGWVANGVKGKGKWKFELKVSVCNGALLLAGYCWVFVSCLLSLCISLPLERCVQEPREFVSMFEATLFLRQAMRLGYEEKRAHWCAHADHNTPSAALRPQLFSHLMSRSRAGRGWCSMQCWTKPAPYPLWRQSTASQFCSSLLSIKTKTVTTTATVTKTPRATIYTTPTSTAPAVTVVVVSTVPSTSFFTTTSFVSSATRTTYTATVTVTGTTRGIETSAPVLAPVLLPRYFASSDLSSGCSCLSLPTPTKTATATTKITAATLFTRITASIVRTTPTRTVTKTKYSEVDITKTKTRTTRYAVSTASTSTVGPYQTVDPPQCSPSYFASVNYEGFYLYFNGQRSSGYLCNPFGEYQLYRIPLSSDCYLAILDIANGFITGSTNDVGTIGGLLMYVTDAVQGSHVYFGSALIISQNAGYYRPQCYFDTFDVSSTITCYNSQGQAFLPYIDETSVNSTNSQALGFAVGQYPDNTDPAIDSGLIWQAG</sequence>
<feature type="compositionally biased region" description="Polar residues" evidence="8">
    <location>
        <begin position="92"/>
        <end position="112"/>
    </location>
</feature>
<dbReference type="Pfam" id="PF17907">
    <property type="entry name" value="AWS"/>
    <property type="match status" value="1"/>
</dbReference>
<feature type="region of interest" description="Disordered" evidence="8">
    <location>
        <begin position="1"/>
        <end position="116"/>
    </location>
</feature>
<dbReference type="PROSITE" id="PS50280">
    <property type="entry name" value="SET"/>
    <property type="match status" value="1"/>
</dbReference>
<dbReference type="SMART" id="SM00508">
    <property type="entry name" value="PostSET"/>
    <property type="match status" value="1"/>
</dbReference>
<protein>
    <recommendedName>
        <fullName evidence="14">Histone-lysine N-methyltransferase</fullName>
    </recommendedName>
</protein>
<evidence type="ECO:0000313" key="13">
    <source>
        <dbReference type="Proteomes" id="UP000327013"/>
    </source>
</evidence>
<keyword evidence="13" id="KW-1185">Reference proteome</keyword>
<feature type="domain" description="Post-SET" evidence="10">
    <location>
        <begin position="549"/>
        <end position="565"/>
    </location>
</feature>
<evidence type="ECO:0000256" key="8">
    <source>
        <dbReference type="SAM" id="MobiDB-lite"/>
    </source>
</evidence>
<evidence type="ECO:0008006" key="14">
    <source>
        <dbReference type="Google" id="ProtNLM"/>
    </source>
</evidence>
<evidence type="ECO:0000256" key="1">
    <source>
        <dbReference type="ARBA" id="ARBA00004123"/>
    </source>
</evidence>
<feature type="compositionally biased region" description="Basic and acidic residues" evidence="8">
    <location>
        <begin position="728"/>
        <end position="739"/>
    </location>
</feature>
<feature type="region of interest" description="Disordered" evidence="8">
    <location>
        <begin position="722"/>
        <end position="755"/>
    </location>
</feature>
<evidence type="ECO:0000256" key="2">
    <source>
        <dbReference type="ARBA" id="ARBA00004286"/>
    </source>
</evidence>
<evidence type="ECO:0000313" key="12">
    <source>
        <dbReference type="EMBL" id="KAB8356326.1"/>
    </source>
</evidence>
<dbReference type="SMART" id="SM00317">
    <property type="entry name" value="SET"/>
    <property type="match status" value="1"/>
</dbReference>
<dbReference type="InterPro" id="IPR050777">
    <property type="entry name" value="SET2_Histone-Lys_MeTrsfase"/>
</dbReference>